<dbReference type="GO" id="GO:0030170">
    <property type="term" value="F:pyridoxal phosphate binding"/>
    <property type="evidence" value="ECO:0007669"/>
    <property type="project" value="TreeGrafter"/>
</dbReference>
<dbReference type="RefSeq" id="XP_028534364.1">
    <property type="nucleotide sequence ID" value="XM_028678035.1"/>
</dbReference>
<dbReference type="GO" id="GO:0019264">
    <property type="term" value="P:glycine biosynthetic process from serine"/>
    <property type="evidence" value="ECO:0007669"/>
    <property type="project" value="TreeGrafter"/>
</dbReference>
<accession>A0A1J1H8W7</accession>
<dbReference type="InterPro" id="IPR015421">
    <property type="entry name" value="PyrdxlP-dep_Trfase_major"/>
</dbReference>
<sequence>MLRMKFGNTKLNLKRYISFDSLRNRSSLKDVDDENFNVMLSYKNNNNINLSVINNILPVYLKECLVNDLNKTIQCNKTVFEMLERRALNAFNLEKKYWGCFINSNSNYVNSNNDYFLLNLYSNLLNYRNKIMHISFSLEKKKDKNNRKCLLDAIYNTIKIENESNINYMQIKNMYEIFIPDIIYIDETNNPYNFEYEFLKNLKDINNCIVIVNISNKANLISHNLISSPFEYSDIVFSYFNENFRACNSQVIFYKKGFRSFDNEGKLISYDFEEKLKNIFFENNLNNIIFSLATSFKLMKTNEFKEYAKQTQKNTSTLFKYINKEYFNVHYSGNNSFLNLNSSNYSFNIQEFYALCTKLNIYFDVLKPTKFIQKSFNIGSNYLTSLGLLDNDMKIVADFINQSASLYFYIKQKENLSNEKFINYINNPTSSDILSLANDIFCFISSFPSIHSC</sequence>
<dbReference type="GeneID" id="39737492"/>
<dbReference type="SUPFAM" id="SSF53383">
    <property type="entry name" value="PLP-dependent transferases"/>
    <property type="match status" value="1"/>
</dbReference>
<dbReference type="UniPathway" id="UPA00193"/>
<dbReference type="InterPro" id="IPR039429">
    <property type="entry name" value="SHMT-like_dom"/>
</dbReference>
<evidence type="ECO:0000256" key="1">
    <source>
        <dbReference type="ARBA" id="ARBA00001933"/>
    </source>
</evidence>
<dbReference type="GO" id="GO:0008168">
    <property type="term" value="F:methyltransferase activity"/>
    <property type="evidence" value="ECO:0007669"/>
    <property type="project" value="UniProtKB-KW"/>
</dbReference>
<dbReference type="Proteomes" id="UP000220158">
    <property type="component" value="Chromosome 12"/>
</dbReference>
<dbReference type="Pfam" id="PF00464">
    <property type="entry name" value="SHMT"/>
    <property type="match status" value="1"/>
</dbReference>
<reference evidence="4 5" key="1">
    <citation type="submission" date="2015-04" db="EMBL/GenBank/DDBJ databases">
        <authorList>
            <consortium name="Pathogen Informatics"/>
        </authorList>
    </citation>
    <scope>NUCLEOTIDE SEQUENCE [LARGE SCALE GENOMIC DNA]</scope>
    <source>
        <strain evidence="4 5">SGS1</strain>
    </source>
</reference>
<dbReference type="GO" id="GO:0004372">
    <property type="term" value="F:glycine hydroxymethyltransferase activity"/>
    <property type="evidence" value="ECO:0007669"/>
    <property type="project" value="UniProtKB-EC"/>
</dbReference>
<protein>
    <submittedName>
        <fullName evidence="4">Serine hydroxymethyltransferase, putative</fullName>
        <ecNumber evidence="4">2.1.2.1</ecNumber>
    </submittedName>
</protein>
<keyword evidence="5" id="KW-1185">Reference proteome</keyword>
<dbReference type="EC" id="2.1.2.1" evidence="4"/>
<proteinExistence type="predicted"/>
<gene>
    <name evidence="4" type="primary">SHMT</name>
    <name evidence="4" type="ORF">PRELSG_1224800</name>
</gene>
<dbReference type="KEGG" id="prel:PRELSG_1224800"/>
<dbReference type="VEuPathDB" id="PlasmoDB:PRELSG_1224800"/>
<dbReference type="InterPro" id="IPR015422">
    <property type="entry name" value="PyrdxlP-dep_Trfase_small"/>
</dbReference>
<evidence type="ECO:0000256" key="2">
    <source>
        <dbReference type="ARBA" id="ARBA00022898"/>
    </source>
</evidence>
<dbReference type="Gene3D" id="3.40.640.10">
    <property type="entry name" value="Type I PLP-dependent aspartate aminotransferase-like (Major domain)"/>
    <property type="match status" value="1"/>
</dbReference>
<dbReference type="OMA" id="NENMRAH"/>
<organism evidence="4 5">
    <name type="scientific">Plasmodium relictum</name>
    <dbReference type="NCBI Taxonomy" id="85471"/>
    <lineage>
        <taxon>Eukaryota</taxon>
        <taxon>Sar</taxon>
        <taxon>Alveolata</taxon>
        <taxon>Apicomplexa</taxon>
        <taxon>Aconoidasida</taxon>
        <taxon>Haemosporida</taxon>
        <taxon>Plasmodiidae</taxon>
        <taxon>Plasmodium</taxon>
        <taxon>Plasmodium (Haemamoeba)</taxon>
    </lineage>
</organism>
<evidence type="ECO:0000259" key="3">
    <source>
        <dbReference type="Pfam" id="PF00464"/>
    </source>
</evidence>
<dbReference type="InterPro" id="IPR015424">
    <property type="entry name" value="PyrdxlP-dep_Trfase"/>
</dbReference>
<dbReference type="PANTHER" id="PTHR11680">
    <property type="entry name" value="SERINE HYDROXYMETHYLTRANSFERASE"/>
    <property type="match status" value="1"/>
</dbReference>
<comment type="cofactor">
    <cofactor evidence="1">
        <name>pyridoxal 5'-phosphate</name>
        <dbReference type="ChEBI" id="CHEBI:597326"/>
    </cofactor>
</comment>
<dbReference type="PANTHER" id="PTHR11680:SF35">
    <property type="entry name" value="SERINE HYDROXYMETHYLTRANSFERASE 1"/>
    <property type="match status" value="1"/>
</dbReference>
<dbReference type="GO" id="GO:0035999">
    <property type="term" value="P:tetrahydrofolate interconversion"/>
    <property type="evidence" value="ECO:0007669"/>
    <property type="project" value="UniProtKB-UniPathway"/>
</dbReference>
<feature type="domain" description="Serine hydroxymethyltransferase-like" evidence="3">
    <location>
        <begin position="81"/>
        <end position="400"/>
    </location>
</feature>
<dbReference type="Gene3D" id="3.90.1150.10">
    <property type="entry name" value="Aspartate Aminotransferase, domain 1"/>
    <property type="match status" value="1"/>
</dbReference>
<name>A0A1J1H8W7_PLARL</name>
<keyword evidence="2" id="KW-0663">Pyridoxal phosphate</keyword>
<dbReference type="InterPro" id="IPR049943">
    <property type="entry name" value="Ser_HO-MeTrfase-like"/>
</dbReference>
<dbReference type="GO" id="GO:0032259">
    <property type="term" value="P:methylation"/>
    <property type="evidence" value="ECO:0007669"/>
    <property type="project" value="UniProtKB-KW"/>
</dbReference>
<dbReference type="AlphaFoldDB" id="A0A1J1H8W7"/>
<keyword evidence="4" id="KW-0808">Transferase</keyword>
<dbReference type="EMBL" id="LN835307">
    <property type="protein sequence ID" value="CRH01364.1"/>
    <property type="molecule type" value="Genomic_DNA"/>
</dbReference>
<evidence type="ECO:0000313" key="5">
    <source>
        <dbReference type="Proteomes" id="UP000220158"/>
    </source>
</evidence>
<dbReference type="OrthoDB" id="392000at2759"/>
<dbReference type="GO" id="GO:0005739">
    <property type="term" value="C:mitochondrion"/>
    <property type="evidence" value="ECO:0007669"/>
    <property type="project" value="TreeGrafter"/>
</dbReference>
<evidence type="ECO:0000313" key="4">
    <source>
        <dbReference type="EMBL" id="CRH01364.1"/>
    </source>
</evidence>
<keyword evidence="4" id="KW-0489">Methyltransferase</keyword>